<comment type="caution">
    <text evidence="2">The sequence shown here is derived from an EMBL/GenBank/DDBJ whole genome shotgun (WGS) entry which is preliminary data.</text>
</comment>
<protein>
    <submittedName>
        <fullName evidence="2">Uncharacterized protein</fullName>
    </submittedName>
</protein>
<evidence type="ECO:0000256" key="1">
    <source>
        <dbReference type="SAM" id="MobiDB-lite"/>
    </source>
</evidence>
<dbReference type="AlphaFoldDB" id="A0A9P7BZZ4"/>
<organism evidence="2 3">
    <name type="scientific">Rhizopus oryzae</name>
    <name type="common">Mucormycosis agent</name>
    <name type="synonym">Rhizopus arrhizus var. delemar</name>
    <dbReference type="NCBI Taxonomy" id="64495"/>
    <lineage>
        <taxon>Eukaryota</taxon>
        <taxon>Fungi</taxon>
        <taxon>Fungi incertae sedis</taxon>
        <taxon>Mucoromycota</taxon>
        <taxon>Mucoromycotina</taxon>
        <taxon>Mucoromycetes</taxon>
        <taxon>Mucorales</taxon>
        <taxon>Mucorineae</taxon>
        <taxon>Rhizopodaceae</taxon>
        <taxon>Rhizopus</taxon>
    </lineage>
</organism>
<dbReference type="EMBL" id="JAANIT010007778">
    <property type="protein sequence ID" value="KAG1529606.1"/>
    <property type="molecule type" value="Genomic_DNA"/>
</dbReference>
<proteinExistence type="predicted"/>
<reference evidence="2" key="1">
    <citation type="journal article" date="2020" name="Microb. Genom.">
        <title>Genetic diversity of clinical and environmental Mucorales isolates obtained from an investigation of mucormycosis cases among solid organ transplant recipients.</title>
        <authorList>
            <person name="Nguyen M.H."/>
            <person name="Kaul D."/>
            <person name="Muto C."/>
            <person name="Cheng S.J."/>
            <person name="Richter R.A."/>
            <person name="Bruno V.M."/>
            <person name="Liu G."/>
            <person name="Beyhan S."/>
            <person name="Sundermann A.J."/>
            <person name="Mounaud S."/>
            <person name="Pasculle A.W."/>
            <person name="Nierman W.C."/>
            <person name="Driscoll E."/>
            <person name="Cumbie R."/>
            <person name="Clancy C.J."/>
            <person name="Dupont C.L."/>
        </authorList>
    </citation>
    <scope>NUCLEOTIDE SEQUENCE</scope>
    <source>
        <strain evidence="2">GL16</strain>
    </source>
</reference>
<sequence>MKTSGIDPDYKPHSIRSASSTKATVKGMSKKKVKEHAHWSLNTDTFEKRYLKPPMKIHNSTKAQDIAKAAYLSSSEAK</sequence>
<name>A0A9P7BZZ4_RHIOR</name>
<dbReference type="Proteomes" id="UP000717996">
    <property type="component" value="Unassembled WGS sequence"/>
</dbReference>
<gene>
    <name evidence="2" type="ORF">G6F51_014095</name>
</gene>
<accession>A0A9P7BZZ4</accession>
<evidence type="ECO:0000313" key="3">
    <source>
        <dbReference type="Proteomes" id="UP000717996"/>
    </source>
</evidence>
<evidence type="ECO:0000313" key="2">
    <source>
        <dbReference type="EMBL" id="KAG1529606.1"/>
    </source>
</evidence>
<feature type="region of interest" description="Disordered" evidence="1">
    <location>
        <begin position="1"/>
        <end position="36"/>
    </location>
</feature>